<dbReference type="PANTHER" id="PTHR37461:SF1">
    <property type="entry name" value="ANTI-SIGMA-K FACTOR RSKA"/>
    <property type="match status" value="1"/>
</dbReference>
<evidence type="ECO:0000313" key="10">
    <source>
        <dbReference type="Proteomes" id="UP000675781"/>
    </source>
</evidence>
<keyword evidence="4" id="KW-0805">Transcription regulation</keyword>
<dbReference type="PANTHER" id="PTHR37461">
    <property type="entry name" value="ANTI-SIGMA-K FACTOR RSKA"/>
    <property type="match status" value="1"/>
</dbReference>
<evidence type="ECO:0000313" key="9">
    <source>
        <dbReference type="EMBL" id="MBR7838237.1"/>
    </source>
</evidence>
<evidence type="ECO:0000256" key="1">
    <source>
        <dbReference type="ARBA" id="ARBA00004167"/>
    </source>
</evidence>
<feature type="domain" description="Anti-sigma-K factor RskA N-terminal" evidence="8">
    <location>
        <begin position="19"/>
        <end position="57"/>
    </location>
</feature>
<evidence type="ECO:0000259" key="8">
    <source>
        <dbReference type="Pfam" id="PF22618"/>
    </source>
</evidence>
<evidence type="ECO:0000256" key="7">
    <source>
        <dbReference type="SAM" id="MobiDB-lite"/>
    </source>
</evidence>
<dbReference type="AlphaFoldDB" id="A0A941EXN9"/>
<evidence type="ECO:0000256" key="5">
    <source>
        <dbReference type="ARBA" id="ARBA00023136"/>
    </source>
</evidence>
<organism evidence="9 10">
    <name type="scientific">Actinospica durhamensis</name>
    <dbReference type="NCBI Taxonomy" id="1508375"/>
    <lineage>
        <taxon>Bacteria</taxon>
        <taxon>Bacillati</taxon>
        <taxon>Actinomycetota</taxon>
        <taxon>Actinomycetes</taxon>
        <taxon>Catenulisporales</taxon>
        <taxon>Actinospicaceae</taxon>
        <taxon>Actinospica</taxon>
    </lineage>
</organism>
<dbReference type="RefSeq" id="WP_212532698.1">
    <property type="nucleotide sequence ID" value="NZ_JAGSOG010000270.1"/>
</dbReference>
<dbReference type="EMBL" id="JAGSOG010000270">
    <property type="protein sequence ID" value="MBR7838237.1"/>
    <property type="molecule type" value="Genomic_DNA"/>
</dbReference>
<keyword evidence="5" id="KW-0472">Membrane</keyword>
<keyword evidence="3" id="KW-1133">Transmembrane helix</keyword>
<dbReference type="InterPro" id="IPR041916">
    <property type="entry name" value="Anti_sigma_zinc_sf"/>
</dbReference>
<keyword evidence="10" id="KW-1185">Reference proteome</keyword>
<dbReference type="Proteomes" id="UP000675781">
    <property type="component" value="Unassembled WGS sequence"/>
</dbReference>
<dbReference type="GO" id="GO:0006417">
    <property type="term" value="P:regulation of translation"/>
    <property type="evidence" value="ECO:0007669"/>
    <property type="project" value="TreeGrafter"/>
</dbReference>
<sequence>MTGERGVSAVESAEDEHALVGAYALNAVAGAERSEFERHLAGCPLCTADVPAFREVIAGLARSTATTPPDTLVDETVARARSVPQERARRRRLWSMPRRRAREG</sequence>
<evidence type="ECO:0000256" key="2">
    <source>
        <dbReference type="ARBA" id="ARBA00022692"/>
    </source>
</evidence>
<dbReference type="Pfam" id="PF22618">
    <property type="entry name" value="RskA_N"/>
    <property type="match status" value="1"/>
</dbReference>
<keyword evidence="6" id="KW-0804">Transcription</keyword>
<protein>
    <submittedName>
        <fullName evidence="9">Zf-HC2 domain-containing protein</fullName>
    </submittedName>
</protein>
<dbReference type="InterPro" id="IPR051474">
    <property type="entry name" value="Anti-sigma-K/W_factor"/>
</dbReference>
<name>A0A941EXN9_9ACTN</name>
<evidence type="ECO:0000256" key="4">
    <source>
        <dbReference type="ARBA" id="ARBA00023015"/>
    </source>
</evidence>
<evidence type="ECO:0000256" key="3">
    <source>
        <dbReference type="ARBA" id="ARBA00022989"/>
    </source>
</evidence>
<dbReference type="InterPro" id="IPR053877">
    <property type="entry name" value="RskA_N"/>
</dbReference>
<proteinExistence type="predicted"/>
<comment type="subcellular location">
    <subcellularLocation>
        <location evidence="1">Membrane</location>
        <topology evidence="1">Single-pass membrane protein</topology>
    </subcellularLocation>
</comment>
<feature type="region of interest" description="Disordered" evidence="7">
    <location>
        <begin position="64"/>
        <end position="104"/>
    </location>
</feature>
<feature type="compositionally biased region" description="Basic residues" evidence="7">
    <location>
        <begin position="88"/>
        <end position="104"/>
    </location>
</feature>
<dbReference type="GO" id="GO:0016989">
    <property type="term" value="F:sigma factor antagonist activity"/>
    <property type="evidence" value="ECO:0007669"/>
    <property type="project" value="TreeGrafter"/>
</dbReference>
<comment type="caution">
    <text evidence="9">The sequence shown here is derived from an EMBL/GenBank/DDBJ whole genome shotgun (WGS) entry which is preliminary data.</text>
</comment>
<evidence type="ECO:0000256" key="6">
    <source>
        <dbReference type="ARBA" id="ARBA00023163"/>
    </source>
</evidence>
<gene>
    <name evidence="9" type="ORF">KDL01_33505</name>
</gene>
<accession>A0A941EXN9</accession>
<keyword evidence="2" id="KW-0812">Transmembrane</keyword>
<dbReference type="GO" id="GO:0016020">
    <property type="term" value="C:membrane"/>
    <property type="evidence" value="ECO:0007669"/>
    <property type="project" value="UniProtKB-SubCell"/>
</dbReference>
<dbReference type="Gene3D" id="1.10.10.1320">
    <property type="entry name" value="Anti-sigma factor, zinc-finger domain"/>
    <property type="match status" value="1"/>
</dbReference>
<reference evidence="9" key="1">
    <citation type="submission" date="2021-04" db="EMBL/GenBank/DDBJ databases">
        <title>Genome based classification of Actinospica acidithermotolerans sp. nov., an actinobacterium isolated from an Indonesian hot spring.</title>
        <authorList>
            <person name="Kusuma A.B."/>
            <person name="Putra K.E."/>
            <person name="Nafisah S."/>
            <person name="Loh J."/>
            <person name="Nouioui I."/>
            <person name="Goodfellow M."/>
        </authorList>
    </citation>
    <scope>NUCLEOTIDE SEQUENCE</scope>
    <source>
        <strain evidence="9">CSCA 57</strain>
    </source>
</reference>